<protein>
    <recommendedName>
        <fullName evidence="3">pyruvate kinase</fullName>
        <ecNumber evidence="3">2.7.1.40</ecNumber>
    </recommendedName>
</protein>
<dbReference type="InterPro" id="IPR040442">
    <property type="entry name" value="Pyrv_kinase-like_dom_sf"/>
</dbReference>
<dbReference type="GO" id="GO:0016301">
    <property type="term" value="F:kinase activity"/>
    <property type="evidence" value="ECO:0007669"/>
    <property type="project" value="UniProtKB-KW"/>
</dbReference>
<evidence type="ECO:0000256" key="8">
    <source>
        <dbReference type="ARBA" id="ARBA00022840"/>
    </source>
</evidence>
<keyword evidence="5" id="KW-0479">Metal-binding</keyword>
<dbReference type="InterPro" id="IPR001697">
    <property type="entry name" value="Pyr_Knase"/>
</dbReference>
<name>A0A150RSR6_SORCE</name>
<dbReference type="GO" id="GO:0030955">
    <property type="term" value="F:potassium ion binding"/>
    <property type="evidence" value="ECO:0007669"/>
    <property type="project" value="InterPro"/>
</dbReference>
<dbReference type="Proteomes" id="UP000075635">
    <property type="component" value="Unassembled WGS sequence"/>
</dbReference>
<dbReference type="UniPathway" id="UPA00109">
    <property type="reaction ID" value="UER00188"/>
</dbReference>
<evidence type="ECO:0000256" key="2">
    <source>
        <dbReference type="ARBA" id="ARBA00008663"/>
    </source>
</evidence>
<feature type="domain" description="Pyruvate kinase barrel" evidence="12">
    <location>
        <begin position="133"/>
        <end position="470"/>
    </location>
</feature>
<dbReference type="Gene3D" id="3.20.20.60">
    <property type="entry name" value="Phosphoenolpyruvate-binding domains"/>
    <property type="match status" value="1"/>
</dbReference>
<comment type="caution">
    <text evidence="13">The sequence shown here is derived from an EMBL/GenBank/DDBJ whole genome shotgun (WGS) entry which is preliminary data.</text>
</comment>
<accession>A0A150RSR6</accession>
<evidence type="ECO:0000256" key="7">
    <source>
        <dbReference type="ARBA" id="ARBA00022777"/>
    </source>
</evidence>
<evidence type="ECO:0000256" key="5">
    <source>
        <dbReference type="ARBA" id="ARBA00022723"/>
    </source>
</evidence>
<comment type="pathway">
    <text evidence="1">Carbohydrate degradation; glycolysis; pyruvate from D-glyceraldehyde 3-phosphate: step 5/5.</text>
</comment>
<dbReference type="AlphaFoldDB" id="A0A150RSR6"/>
<dbReference type="Gene3D" id="2.40.33.10">
    <property type="entry name" value="PK beta-barrel domain-like"/>
    <property type="match status" value="1"/>
</dbReference>
<keyword evidence="11 13" id="KW-0670">Pyruvate</keyword>
<comment type="similarity">
    <text evidence="2">Belongs to the pyruvate kinase family.</text>
</comment>
<dbReference type="PANTHER" id="PTHR11817">
    <property type="entry name" value="PYRUVATE KINASE"/>
    <property type="match status" value="1"/>
</dbReference>
<evidence type="ECO:0000256" key="3">
    <source>
        <dbReference type="ARBA" id="ARBA00012142"/>
    </source>
</evidence>
<reference evidence="13 14" key="1">
    <citation type="submission" date="2014-02" db="EMBL/GenBank/DDBJ databases">
        <title>The small core and large imbalanced accessory genome model reveals a collaborative survival strategy of Sorangium cellulosum strains in nature.</title>
        <authorList>
            <person name="Han K."/>
            <person name="Peng R."/>
            <person name="Blom J."/>
            <person name="Li Y.-Z."/>
        </authorList>
    </citation>
    <scope>NUCLEOTIDE SEQUENCE [LARGE SCALE GENOMIC DNA]</scope>
    <source>
        <strain evidence="13 14">So0011-07</strain>
    </source>
</reference>
<sequence length="509" mass="54731">MTHPERHVVEDVLAAVEALRGSAVEHEEHHRELIEAVHPRHRAGATNLLHYLAVRQRDIRDLQRQLASLGLSSLGRLERCALASLDAVLVALDALAGRPATRSDGACPTSFDSGESLLEEHARALLGEGRPGRRTRVMVTLPADARKRDLKSLLEAGMDVARINCSKGDAGAWSELVARLRRAGQETGVACKVLCDIAGPNPRVSKVDGDSARVTLQASGASGASGAQPGFWLCKDVKDAKRARASADGAGAEAALAVSCTIPEVVDHLRPGHRVFYDDGRLGGTVKLAAEGAALVAVDFARQGSVKLKPGKGLNFPDTELGIPPLAPKDLEDLDFIARHADMVGLSFVRSPSDVERLQAELAAREAAHLGLVLKIETTPAFSRFPRLLLTAMRSENVGVMLARGDMAVEMGFVRLAEVQEELLWLCEAALVPAIWATQVLESLNKTGVPTRGEVTDAAMSSRAECVMLNQGENIVATVDFVVDVLQRMHEHQDKKRALMRPLSVSRLD</sequence>
<evidence type="ECO:0000313" key="14">
    <source>
        <dbReference type="Proteomes" id="UP000075635"/>
    </source>
</evidence>
<evidence type="ECO:0000259" key="12">
    <source>
        <dbReference type="Pfam" id="PF00224"/>
    </source>
</evidence>
<evidence type="ECO:0000313" key="13">
    <source>
        <dbReference type="EMBL" id="KYF83284.1"/>
    </source>
</evidence>
<organism evidence="13 14">
    <name type="scientific">Sorangium cellulosum</name>
    <name type="common">Polyangium cellulosum</name>
    <dbReference type="NCBI Taxonomy" id="56"/>
    <lineage>
        <taxon>Bacteria</taxon>
        <taxon>Pseudomonadati</taxon>
        <taxon>Myxococcota</taxon>
        <taxon>Polyangia</taxon>
        <taxon>Polyangiales</taxon>
        <taxon>Polyangiaceae</taxon>
        <taxon>Sorangium</taxon>
    </lineage>
</organism>
<dbReference type="InterPro" id="IPR011037">
    <property type="entry name" value="Pyrv_Knase-like_insert_dom_sf"/>
</dbReference>
<dbReference type="SUPFAM" id="SSF50800">
    <property type="entry name" value="PK beta-barrel domain-like"/>
    <property type="match status" value="1"/>
</dbReference>
<dbReference type="GO" id="GO:0005524">
    <property type="term" value="F:ATP binding"/>
    <property type="evidence" value="ECO:0007669"/>
    <property type="project" value="UniProtKB-KW"/>
</dbReference>
<evidence type="ECO:0000256" key="4">
    <source>
        <dbReference type="ARBA" id="ARBA00022679"/>
    </source>
</evidence>
<keyword evidence="6" id="KW-0547">Nucleotide-binding</keyword>
<keyword evidence="9" id="KW-0460">Magnesium</keyword>
<keyword evidence="10" id="KW-0324">Glycolysis</keyword>
<proteinExistence type="inferred from homology"/>
<dbReference type="InterPro" id="IPR015806">
    <property type="entry name" value="Pyrv_Knase_insert_dom_sf"/>
</dbReference>
<evidence type="ECO:0000256" key="10">
    <source>
        <dbReference type="ARBA" id="ARBA00023152"/>
    </source>
</evidence>
<dbReference type="InterPro" id="IPR015793">
    <property type="entry name" value="Pyrv_Knase_brl"/>
</dbReference>
<dbReference type="Pfam" id="PF00224">
    <property type="entry name" value="PK"/>
    <property type="match status" value="1"/>
</dbReference>
<keyword evidence="8" id="KW-0067">ATP-binding</keyword>
<evidence type="ECO:0000256" key="6">
    <source>
        <dbReference type="ARBA" id="ARBA00022741"/>
    </source>
</evidence>
<dbReference type="GO" id="GO:0004743">
    <property type="term" value="F:pyruvate kinase activity"/>
    <property type="evidence" value="ECO:0007669"/>
    <property type="project" value="UniProtKB-EC"/>
</dbReference>
<keyword evidence="7 13" id="KW-0418">Kinase</keyword>
<evidence type="ECO:0000256" key="9">
    <source>
        <dbReference type="ARBA" id="ARBA00022842"/>
    </source>
</evidence>
<gene>
    <name evidence="13" type="ORF">BE17_42690</name>
</gene>
<dbReference type="GO" id="GO:0000287">
    <property type="term" value="F:magnesium ion binding"/>
    <property type="evidence" value="ECO:0007669"/>
    <property type="project" value="InterPro"/>
</dbReference>
<dbReference type="EC" id="2.7.1.40" evidence="3"/>
<dbReference type="InterPro" id="IPR015813">
    <property type="entry name" value="Pyrv/PenolPyrv_kinase-like_dom"/>
</dbReference>
<evidence type="ECO:0000256" key="1">
    <source>
        <dbReference type="ARBA" id="ARBA00004997"/>
    </source>
</evidence>
<evidence type="ECO:0000256" key="11">
    <source>
        <dbReference type="ARBA" id="ARBA00023317"/>
    </source>
</evidence>
<keyword evidence="4" id="KW-0808">Transferase</keyword>
<dbReference type="SUPFAM" id="SSF51621">
    <property type="entry name" value="Phosphoenolpyruvate/pyruvate domain"/>
    <property type="match status" value="1"/>
</dbReference>
<dbReference type="EMBL" id="JEMB01002133">
    <property type="protein sequence ID" value="KYF83284.1"/>
    <property type="molecule type" value="Genomic_DNA"/>
</dbReference>